<dbReference type="EMBL" id="JAAALK010000285">
    <property type="protein sequence ID" value="KAG8065135.1"/>
    <property type="molecule type" value="Genomic_DNA"/>
</dbReference>
<dbReference type="PROSITE" id="PS51152">
    <property type="entry name" value="NFYA_HAP2_2"/>
    <property type="match status" value="1"/>
</dbReference>
<evidence type="ECO:0000256" key="5">
    <source>
        <dbReference type="ARBA" id="ARBA00023242"/>
    </source>
</evidence>
<sequence>MPNPSHRQAMRRARCSGRRFLDTRKEPGSGRGAAPPLASLISRNLHPSGAHCFWSGDSQTSSFSRFDVSFPSGDS</sequence>
<keyword evidence="5" id="KW-0539">Nucleus</keyword>
<comment type="caution">
    <text evidence="7">The sequence shown here is derived from an EMBL/GenBank/DDBJ whole genome shotgun (WGS) entry which is preliminary data.</text>
</comment>
<name>A0A8J5RZI0_ZIZPA</name>
<evidence type="ECO:0000256" key="3">
    <source>
        <dbReference type="ARBA" id="ARBA00023125"/>
    </source>
</evidence>
<organism evidence="7 8">
    <name type="scientific">Zizania palustris</name>
    <name type="common">Northern wild rice</name>
    <dbReference type="NCBI Taxonomy" id="103762"/>
    <lineage>
        <taxon>Eukaryota</taxon>
        <taxon>Viridiplantae</taxon>
        <taxon>Streptophyta</taxon>
        <taxon>Embryophyta</taxon>
        <taxon>Tracheophyta</taxon>
        <taxon>Spermatophyta</taxon>
        <taxon>Magnoliopsida</taxon>
        <taxon>Liliopsida</taxon>
        <taxon>Poales</taxon>
        <taxon>Poaceae</taxon>
        <taxon>BOP clade</taxon>
        <taxon>Oryzoideae</taxon>
        <taxon>Oryzeae</taxon>
        <taxon>Zizaniinae</taxon>
        <taxon>Zizania</taxon>
    </lineage>
</organism>
<reference evidence="7" key="1">
    <citation type="journal article" date="2021" name="bioRxiv">
        <title>Whole Genome Assembly and Annotation of Northern Wild Rice, Zizania palustris L., Supports a Whole Genome Duplication in the Zizania Genus.</title>
        <authorList>
            <person name="Haas M."/>
            <person name="Kono T."/>
            <person name="Macchietto M."/>
            <person name="Millas R."/>
            <person name="McGilp L."/>
            <person name="Shao M."/>
            <person name="Duquette J."/>
            <person name="Hirsch C.N."/>
            <person name="Kimball J."/>
        </authorList>
    </citation>
    <scope>NUCLEOTIDE SEQUENCE</scope>
    <source>
        <tissue evidence="7">Fresh leaf tissue</tissue>
    </source>
</reference>
<keyword evidence="3" id="KW-0238">DNA-binding</keyword>
<feature type="region of interest" description="Disordered" evidence="6">
    <location>
        <begin position="56"/>
        <end position="75"/>
    </location>
</feature>
<feature type="compositionally biased region" description="Basic residues" evidence="6">
    <location>
        <begin position="8"/>
        <end position="17"/>
    </location>
</feature>
<keyword evidence="2" id="KW-0805">Transcription regulation</keyword>
<evidence type="ECO:0000256" key="6">
    <source>
        <dbReference type="SAM" id="MobiDB-lite"/>
    </source>
</evidence>
<keyword evidence="4" id="KW-0804">Transcription</keyword>
<dbReference type="GO" id="GO:0003700">
    <property type="term" value="F:DNA-binding transcription factor activity"/>
    <property type="evidence" value="ECO:0007669"/>
    <property type="project" value="InterPro"/>
</dbReference>
<evidence type="ECO:0000256" key="4">
    <source>
        <dbReference type="ARBA" id="ARBA00023163"/>
    </source>
</evidence>
<reference evidence="7" key="2">
    <citation type="submission" date="2021-02" db="EMBL/GenBank/DDBJ databases">
        <authorList>
            <person name="Kimball J.A."/>
            <person name="Haas M.W."/>
            <person name="Macchietto M."/>
            <person name="Kono T."/>
            <person name="Duquette J."/>
            <person name="Shao M."/>
        </authorList>
    </citation>
    <scope>NUCLEOTIDE SEQUENCE</scope>
    <source>
        <tissue evidence="7">Fresh leaf tissue</tissue>
    </source>
</reference>
<feature type="compositionally biased region" description="Basic and acidic residues" evidence="6">
    <location>
        <begin position="19"/>
        <end position="28"/>
    </location>
</feature>
<gene>
    <name evidence="7" type="ORF">GUJ93_ZPchr0004g39158</name>
</gene>
<dbReference type="AlphaFoldDB" id="A0A8J5RZI0"/>
<evidence type="ECO:0000256" key="2">
    <source>
        <dbReference type="ARBA" id="ARBA00023015"/>
    </source>
</evidence>
<comment type="subcellular location">
    <subcellularLocation>
        <location evidence="1">Nucleus</location>
    </subcellularLocation>
</comment>
<dbReference type="GO" id="GO:0005634">
    <property type="term" value="C:nucleus"/>
    <property type="evidence" value="ECO:0007669"/>
    <property type="project" value="UniProtKB-SubCell"/>
</dbReference>
<evidence type="ECO:0000313" key="8">
    <source>
        <dbReference type="Proteomes" id="UP000729402"/>
    </source>
</evidence>
<dbReference type="InterPro" id="IPR001289">
    <property type="entry name" value="NFYA"/>
</dbReference>
<keyword evidence="8" id="KW-1185">Reference proteome</keyword>
<evidence type="ECO:0000313" key="7">
    <source>
        <dbReference type="EMBL" id="KAG8065135.1"/>
    </source>
</evidence>
<feature type="region of interest" description="Disordered" evidence="6">
    <location>
        <begin position="1"/>
        <end position="37"/>
    </location>
</feature>
<dbReference type="GO" id="GO:0003677">
    <property type="term" value="F:DNA binding"/>
    <property type="evidence" value="ECO:0007669"/>
    <property type="project" value="UniProtKB-KW"/>
</dbReference>
<accession>A0A8J5RZI0</accession>
<dbReference type="Proteomes" id="UP000729402">
    <property type="component" value="Unassembled WGS sequence"/>
</dbReference>
<evidence type="ECO:0000256" key="1">
    <source>
        <dbReference type="ARBA" id="ARBA00004123"/>
    </source>
</evidence>
<proteinExistence type="predicted"/>
<protein>
    <submittedName>
        <fullName evidence="7">Uncharacterized protein</fullName>
    </submittedName>
</protein>